<comment type="similarity">
    <text evidence="2">Belongs to the peptidase M14 family.</text>
</comment>
<evidence type="ECO:0000313" key="11">
    <source>
        <dbReference type="EMBL" id="CAF1420671.1"/>
    </source>
</evidence>
<dbReference type="Pfam" id="PF00246">
    <property type="entry name" value="Peptidase_M14"/>
    <property type="match status" value="2"/>
</dbReference>
<evidence type="ECO:0000256" key="8">
    <source>
        <dbReference type="ARBA" id="ARBA00023136"/>
    </source>
</evidence>
<keyword evidence="6" id="KW-0653">Protein transport</keyword>
<dbReference type="PANTHER" id="PTHR22601">
    <property type="entry name" value="ISP4 LIKE PROTEIN"/>
    <property type="match status" value="1"/>
</dbReference>
<accession>A0A815MBD1</accession>
<comment type="subcellular location">
    <subcellularLocation>
        <location evidence="1">Membrane</location>
        <topology evidence="1">Multi-pass membrane protein</topology>
    </subcellularLocation>
</comment>
<organism evidence="11 12">
    <name type="scientific">Adineta steineri</name>
    <dbReference type="NCBI Taxonomy" id="433720"/>
    <lineage>
        <taxon>Eukaryota</taxon>
        <taxon>Metazoa</taxon>
        <taxon>Spiralia</taxon>
        <taxon>Gnathifera</taxon>
        <taxon>Rotifera</taxon>
        <taxon>Eurotatoria</taxon>
        <taxon>Bdelloidea</taxon>
        <taxon>Adinetida</taxon>
        <taxon>Adinetidae</taxon>
        <taxon>Adineta</taxon>
    </lineage>
</organism>
<dbReference type="GO" id="GO:0016020">
    <property type="term" value="C:membrane"/>
    <property type="evidence" value="ECO:0007669"/>
    <property type="project" value="UniProtKB-SubCell"/>
</dbReference>
<evidence type="ECO:0000256" key="9">
    <source>
        <dbReference type="SAM" id="Phobius"/>
    </source>
</evidence>
<dbReference type="EMBL" id="CAJNOE010001410">
    <property type="protein sequence ID" value="CAF1420671.1"/>
    <property type="molecule type" value="Genomic_DNA"/>
</dbReference>
<feature type="transmembrane region" description="Helical" evidence="9">
    <location>
        <begin position="514"/>
        <end position="532"/>
    </location>
</feature>
<dbReference type="Pfam" id="PF03169">
    <property type="entry name" value="OPT"/>
    <property type="match status" value="1"/>
</dbReference>
<feature type="domain" description="Peptidase M14" evidence="10">
    <location>
        <begin position="21"/>
        <end position="106"/>
    </location>
</feature>
<dbReference type="AlphaFoldDB" id="A0A815MBD1"/>
<keyword evidence="5" id="KW-0571">Peptide transport</keyword>
<dbReference type="InterPro" id="IPR004648">
    <property type="entry name" value="Oligpept_transpt"/>
</dbReference>
<dbReference type="GO" id="GO:0006508">
    <property type="term" value="P:proteolysis"/>
    <property type="evidence" value="ECO:0007669"/>
    <property type="project" value="InterPro"/>
</dbReference>
<dbReference type="GO" id="GO:0004181">
    <property type="term" value="F:metallocarboxypeptidase activity"/>
    <property type="evidence" value="ECO:0007669"/>
    <property type="project" value="InterPro"/>
</dbReference>
<feature type="transmembrane region" description="Helical" evidence="9">
    <location>
        <begin position="667"/>
        <end position="687"/>
    </location>
</feature>
<protein>
    <recommendedName>
        <fullName evidence="10">Peptidase M14 domain-containing protein</fullName>
    </recommendedName>
</protein>
<feature type="non-terminal residue" evidence="11">
    <location>
        <position position="1"/>
    </location>
</feature>
<reference evidence="11" key="1">
    <citation type="submission" date="2021-02" db="EMBL/GenBank/DDBJ databases">
        <authorList>
            <person name="Nowell W R."/>
        </authorList>
    </citation>
    <scope>NUCLEOTIDE SEQUENCE</scope>
</reference>
<gene>
    <name evidence="11" type="ORF">IZO911_LOCUS40650</name>
</gene>
<dbReference type="Proteomes" id="UP000663860">
    <property type="component" value="Unassembled WGS sequence"/>
</dbReference>
<dbReference type="GO" id="GO:0015031">
    <property type="term" value="P:protein transport"/>
    <property type="evidence" value="ECO:0007669"/>
    <property type="project" value="UniProtKB-KW"/>
</dbReference>
<comment type="caution">
    <text evidence="11">The sequence shown here is derived from an EMBL/GenBank/DDBJ whole genome shotgun (WGS) entry which is preliminary data.</text>
</comment>
<dbReference type="SUPFAM" id="SSF53187">
    <property type="entry name" value="Zn-dependent exopeptidases"/>
    <property type="match status" value="2"/>
</dbReference>
<feature type="domain" description="Peptidase M14" evidence="10">
    <location>
        <begin position="289"/>
        <end position="374"/>
    </location>
</feature>
<evidence type="ECO:0000256" key="6">
    <source>
        <dbReference type="ARBA" id="ARBA00022927"/>
    </source>
</evidence>
<dbReference type="GO" id="GO:0008270">
    <property type="term" value="F:zinc ion binding"/>
    <property type="evidence" value="ECO:0007669"/>
    <property type="project" value="InterPro"/>
</dbReference>
<feature type="transmembrane region" description="Helical" evidence="9">
    <location>
        <begin position="640"/>
        <end position="658"/>
    </location>
</feature>
<name>A0A815MBD1_9BILA</name>
<evidence type="ECO:0000256" key="2">
    <source>
        <dbReference type="ARBA" id="ARBA00005988"/>
    </source>
</evidence>
<evidence type="ECO:0000259" key="10">
    <source>
        <dbReference type="Pfam" id="PF00246"/>
    </source>
</evidence>
<feature type="transmembrane region" description="Helical" evidence="9">
    <location>
        <begin position="583"/>
        <end position="605"/>
    </location>
</feature>
<evidence type="ECO:0000256" key="5">
    <source>
        <dbReference type="ARBA" id="ARBA00022856"/>
    </source>
</evidence>
<keyword evidence="8 9" id="KW-0472">Membrane</keyword>
<dbReference type="InterPro" id="IPR004813">
    <property type="entry name" value="OPT"/>
</dbReference>
<evidence type="ECO:0000256" key="3">
    <source>
        <dbReference type="ARBA" id="ARBA00022448"/>
    </source>
</evidence>
<evidence type="ECO:0000256" key="1">
    <source>
        <dbReference type="ARBA" id="ARBA00004141"/>
    </source>
</evidence>
<keyword evidence="3" id="KW-0813">Transport</keyword>
<evidence type="ECO:0000256" key="4">
    <source>
        <dbReference type="ARBA" id="ARBA00022692"/>
    </source>
</evidence>
<keyword evidence="4 9" id="KW-0812">Transmembrane</keyword>
<evidence type="ECO:0000313" key="12">
    <source>
        <dbReference type="Proteomes" id="UP000663860"/>
    </source>
</evidence>
<proteinExistence type="inferred from homology"/>
<dbReference type="InterPro" id="IPR000834">
    <property type="entry name" value="Peptidase_M14"/>
</dbReference>
<dbReference type="Gene3D" id="3.40.630.10">
    <property type="entry name" value="Zn peptidases"/>
    <property type="match status" value="2"/>
</dbReference>
<sequence>MDHVPDYSRFFTVDELLNHSRTVAFNHTDLVHYQNIGTSRNGEAISMLSIGNGTKSLLLYACPHPNEPIGSLLIDYLLSVLFDYSELLVTYTWHLIPCIDPDGTRLNEGWFSGPFTIRNYARYFYRPRTEEQVEWTFPITYKNYSWTTPSNETQALMYAIRLVQPDFLYGLHNSGFGGMYYYISQPLVDIFPELEQLPSTLGLYLAKGEAEAPWVTQYAPAIFSPLSLVGAYDYYEKYTTTDPVTMIVLLYIQNTVQGKDVKTIYDSLMDHVPDYSRFFTVDELLNHSRTVAFNHSDLVHYQNIGTSRNGEAISMLSIGNGTKSLLLYACPHPNEPIGSLLIDYLLSVLFDYSELLVTYTWHLIPCIDPDGTRLNEGWFSGPFTIRNYARYFYRPRTEEQVEWTFPITYKNYSWTAPSNETQALMYAIRLVQPDFLYGLHNSGFGGMYYYISQPLVDIFPELEQLPSTLGLYLAKGEAEAPWVTQYAPAIFSPLSLVGAYDYYEKYTTTDPVTMMYGGGTTVWIIIPILYYTNAWESQKMPIVSNSVFDINGYYYNTSKVLDNNSQLNETAYNIYGSDMRLPLGFVVVFGFTLAGFSAAIVHTILYHGKSCVEQFRISLEDQKNDVHAQLMSHYAEVPEFWYYILFVVSLILGTINGYHNELLSGHVLLITMILNIMFVVPFGFIMATTGFQI</sequence>
<dbReference type="GO" id="GO:0035673">
    <property type="term" value="F:oligopeptide transmembrane transporter activity"/>
    <property type="evidence" value="ECO:0007669"/>
    <property type="project" value="InterPro"/>
</dbReference>
<evidence type="ECO:0000256" key="7">
    <source>
        <dbReference type="ARBA" id="ARBA00022989"/>
    </source>
</evidence>
<keyword evidence="7 9" id="KW-1133">Transmembrane helix</keyword>